<dbReference type="EMBL" id="JAVAIL010000001">
    <property type="protein sequence ID" value="MDP4538052.1"/>
    <property type="molecule type" value="Genomic_DNA"/>
</dbReference>
<protein>
    <recommendedName>
        <fullName evidence="5">Lipoprotein</fullName>
    </recommendedName>
</protein>
<organism evidence="3 4">
    <name type="scientific">Qipengyuania benthica</name>
    <dbReference type="NCBI Taxonomy" id="3067651"/>
    <lineage>
        <taxon>Bacteria</taxon>
        <taxon>Pseudomonadati</taxon>
        <taxon>Pseudomonadota</taxon>
        <taxon>Alphaproteobacteria</taxon>
        <taxon>Sphingomonadales</taxon>
        <taxon>Erythrobacteraceae</taxon>
        <taxon>Qipengyuania</taxon>
    </lineage>
</organism>
<dbReference type="Proteomes" id="UP001235664">
    <property type="component" value="Unassembled WGS sequence"/>
</dbReference>
<evidence type="ECO:0008006" key="5">
    <source>
        <dbReference type="Google" id="ProtNLM"/>
    </source>
</evidence>
<dbReference type="PROSITE" id="PS51257">
    <property type="entry name" value="PROKAR_LIPOPROTEIN"/>
    <property type="match status" value="1"/>
</dbReference>
<comment type="caution">
    <text evidence="3">The sequence shown here is derived from an EMBL/GenBank/DDBJ whole genome shotgun (WGS) entry which is preliminary data.</text>
</comment>
<feature type="signal peptide" evidence="2">
    <location>
        <begin position="1"/>
        <end position="21"/>
    </location>
</feature>
<name>A0ABT9H420_9SPHN</name>
<gene>
    <name evidence="3" type="ORF">Q9K01_00230</name>
</gene>
<keyword evidence="4" id="KW-1185">Reference proteome</keyword>
<feature type="region of interest" description="Disordered" evidence="1">
    <location>
        <begin position="40"/>
        <end position="60"/>
    </location>
</feature>
<reference evidence="3 4" key="1">
    <citation type="submission" date="2023-08" db="EMBL/GenBank/DDBJ databases">
        <title>genomic of DY56.</title>
        <authorList>
            <person name="Wang Y."/>
        </authorList>
    </citation>
    <scope>NUCLEOTIDE SEQUENCE [LARGE SCALE GENOMIC DNA]</scope>
    <source>
        <strain evidence="3 4">DY56-A-20</strain>
    </source>
</reference>
<proteinExistence type="predicted"/>
<evidence type="ECO:0000313" key="3">
    <source>
        <dbReference type="EMBL" id="MDP4538052.1"/>
    </source>
</evidence>
<evidence type="ECO:0000256" key="1">
    <source>
        <dbReference type="SAM" id="MobiDB-lite"/>
    </source>
</evidence>
<keyword evidence="2" id="KW-0732">Signal</keyword>
<feature type="chain" id="PRO_5045370266" description="Lipoprotein" evidence="2">
    <location>
        <begin position="22"/>
        <end position="110"/>
    </location>
</feature>
<dbReference type="RefSeq" id="WP_305928206.1">
    <property type="nucleotide sequence ID" value="NZ_JAVAIL010000001.1"/>
</dbReference>
<sequence length="110" mass="12300">MLRRHLLLACLLPAALGGCLAKTALDIATAPVRVVSKGVDLATTSQSESDEKRGREIRRQEERLGKLERAYEKQLDACEDGNRRACDDARDTYAEMQQIIPTIPYQPEDD</sequence>
<evidence type="ECO:0000256" key="2">
    <source>
        <dbReference type="SAM" id="SignalP"/>
    </source>
</evidence>
<accession>A0ABT9H420</accession>
<feature type="compositionally biased region" description="Basic and acidic residues" evidence="1">
    <location>
        <begin position="49"/>
        <end position="60"/>
    </location>
</feature>
<evidence type="ECO:0000313" key="4">
    <source>
        <dbReference type="Proteomes" id="UP001235664"/>
    </source>
</evidence>